<sequence length="99" mass="11306">MSILVPPSDKIRQYKCDIDIALPSTAHAYRAKDVLSVDQEIGDKAIKTFRILSRSIEGGCDTNMLRVHFEATEAKILRVSISSFYDMLNVFLKCYQEFE</sequence>
<organism evidence="2">
    <name type="scientific">Eucampia antarctica</name>
    <dbReference type="NCBI Taxonomy" id="49252"/>
    <lineage>
        <taxon>Eukaryota</taxon>
        <taxon>Sar</taxon>
        <taxon>Stramenopiles</taxon>
        <taxon>Ochrophyta</taxon>
        <taxon>Bacillariophyta</taxon>
        <taxon>Mediophyceae</taxon>
        <taxon>Biddulphiophycidae</taxon>
        <taxon>Hemiaulales</taxon>
        <taxon>Hemiaulaceae</taxon>
        <taxon>Eucampia</taxon>
    </lineage>
</organism>
<dbReference type="PANTHER" id="PTHR31283">
    <property type="entry name" value="EKC/KEOPS COMPLEX SUBUNIT PCC1 FAMILY MEMBER"/>
    <property type="match status" value="1"/>
</dbReference>
<dbReference type="InterPro" id="IPR015419">
    <property type="entry name" value="CTAG/Pcc1"/>
</dbReference>
<evidence type="ECO:0000313" key="2">
    <source>
        <dbReference type="EMBL" id="CAD9695070.1"/>
    </source>
</evidence>
<dbReference type="PANTHER" id="PTHR31283:SF5">
    <property type="entry name" value="EKC_KEOPS COMPLEX SUBUNIT LAGE3"/>
    <property type="match status" value="1"/>
</dbReference>
<name>A0A7S2SBC7_9STRA</name>
<dbReference type="EMBL" id="HBHI01026650">
    <property type="protein sequence ID" value="CAD9695070.1"/>
    <property type="molecule type" value="Transcribed_RNA"/>
</dbReference>
<comment type="similarity">
    <text evidence="1">Belongs to the CTAG/PCC1 family.</text>
</comment>
<reference evidence="2" key="1">
    <citation type="submission" date="2021-01" db="EMBL/GenBank/DDBJ databases">
        <authorList>
            <person name="Corre E."/>
            <person name="Pelletier E."/>
            <person name="Niang G."/>
            <person name="Scheremetjew M."/>
            <person name="Finn R."/>
            <person name="Kale V."/>
            <person name="Holt S."/>
            <person name="Cochrane G."/>
            <person name="Meng A."/>
            <person name="Brown T."/>
            <person name="Cohen L."/>
        </authorList>
    </citation>
    <scope>NUCLEOTIDE SEQUENCE</scope>
    <source>
        <strain evidence="2">CCMP1452</strain>
    </source>
</reference>
<dbReference type="GO" id="GO:0000408">
    <property type="term" value="C:EKC/KEOPS complex"/>
    <property type="evidence" value="ECO:0007669"/>
    <property type="project" value="TreeGrafter"/>
</dbReference>
<accession>A0A7S2SBC7</accession>
<dbReference type="AlphaFoldDB" id="A0A7S2SBC7"/>
<dbReference type="Gene3D" id="3.30.310.50">
    <property type="entry name" value="Alpha-D-phosphohexomutase, C-terminal domain"/>
    <property type="match status" value="1"/>
</dbReference>
<dbReference type="GO" id="GO:0070525">
    <property type="term" value="P:tRNA threonylcarbamoyladenosine metabolic process"/>
    <property type="evidence" value="ECO:0007669"/>
    <property type="project" value="TreeGrafter"/>
</dbReference>
<proteinExistence type="inferred from homology"/>
<evidence type="ECO:0000256" key="1">
    <source>
        <dbReference type="ARBA" id="ARBA00007073"/>
    </source>
</evidence>
<dbReference type="Pfam" id="PF09341">
    <property type="entry name" value="Pcc1"/>
    <property type="match status" value="1"/>
</dbReference>
<gene>
    <name evidence="2" type="ORF">EANT1437_LOCUS13628</name>
</gene>
<protein>
    <submittedName>
        <fullName evidence="2">Uncharacterized protein</fullName>
    </submittedName>
</protein>